<sequence>MKLSFNVIGLGEVANIILDIGDDEETLHEAPVVGKLKDLASKGVKLVSRIWVGGMTS</sequence>
<evidence type="ECO:0000313" key="2">
    <source>
        <dbReference type="Proteomes" id="UP000204421"/>
    </source>
</evidence>
<dbReference type="KEGG" id="vg:26630671"/>
<dbReference type="EMBL" id="KT184694">
    <property type="protein sequence ID" value="AKQ07635.1"/>
    <property type="molecule type" value="Genomic_DNA"/>
</dbReference>
<dbReference type="RefSeq" id="YP_009204157.1">
    <property type="nucleotide sequence ID" value="NC_028860.1"/>
</dbReference>
<dbReference type="GeneID" id="26630671"/>
<proteinExistence type="predicted"/>
<dbReference type="OrthoDB" id="24666at10239"/>
<dbReference type="Pfam" id="PF24206">
    <property type="entry name" value="DUF7429"/>
    <property type="match status" value="1"/>
</dbReference>
<evidence type="ECO:0000313" key="1">
    <source>
        <dbReference type="EMBL" id="AKQ07635.1"/>
    </source>
</evidence>
<accession>A0A0H4TGW5</accession>
<name>A0A0H4TGW5_9CAUD</name>
<protein>
    <submittedName>
        <fullName evidence="1">Uncharacterized protein</fullName>
    </submittedName>
</protein>
<reference evidence="1 2" key="1">
    <citation type="submission" date="2015-06" db="EMBL/GenBank/DDBJ databases">
        <authorList>
            <person name="Akther S."/>
            <person name="Anaya M."/>
            <person name="Carvajal B."/>
            <person name="Chen Y."/>
            <person name="Estrada B."/>
            <person name="Gedeon F."/>
            <person name="Golebiewska U.P."/>
            <person name="Gu W."/>
            <person name="Hernandez A."/>
            <person name="Islam T."/>
            <person name="Jin Y."/>
            <person name="Jung S.M.I.N."/>
            <person name="Nieves W."/>
            <person name="Patel N."/>
            <person name="Qu S."/>
            <person name="Sookdeo T."/>
            <person name="Tobar N."/>
            <person name="Victor W."/>
            <person name="Serrano M.G."/>
            <person name="Buck G."/>
            <person name="Lee V."/>
            <person name="Wang Y."/>
            <person name="Carvalho R."/>
            <person name="Voegtly L."/>
            <person name="Shi R."/>
            <person name="Duckworth R."/>
            <person name="Johnson A."/>
            <person name="Loviza R."/>
            <person name="Walstead R."/>
            <person name="Shah Z."/>
            <person name="Kiflezghi M."/>
            <person name="Wade K."/>
            <person name="Delesalle V.A."/>
            <person name="Bradley K.W."/>
            <person name="Asai D.J."/>
            <person name="Bowman C.A."/>
            <person name="Russell D.A."/>
            <person name="Pope W.H."/>
            <person name="Jacobs-Sera D."/>
            <person name="Hendrix R.W."/>
            <person name="Hatfull G.F."/>
        </authorList>
    </citation>
    <scope>NUCLEOTIDE SEQUENCE [LARGE SCALE GENOMIC DNA]</scope>
</reference>
<dbReference type="InterPro" id="IPR055852">
    <property type="entry name" value="DUF7429"/>
</dbReference>
<dbReference type="Proteomes" id="UP000204421">
    <property type="component" value="Segment"/>
</dbReference>
<gene>
    <name evidence="1" type="ORF">SEA_SMEADLEY_67</name>
</gene>
<organism evidence="1 2">
    <name type="scientific">Mycobacterium phage Smeadley</name>
    <dbReference type="NCBI Taxonomy" id="1673873"/>
    <lineage>
        <taxon>Viruses</taxon>
        <taxon>Duplodnaviria</taxon>
        <taxon>Heunggongvirae</taxon>
        <taxon>Uroviricota</taxon>
        <taxon>Caudoviricetes</taxon>
        <taxon>Fromanvirus</taxon>
        <taxon>Fromanvirus astro</taxon>
    </lineage>
</organism>